<proteinExistence type="predicted"/>
<sequence length="57" mass="6484">ISKFKLSPMEWQFLQDVEVILEAPHAAQQCMSGESTPKLSGAFPAFETLIERWKFLA</sequence>
<evidence type="ECO:0000313" key="1">
    <source>
        <dbReference type="EMBL" id="KAG1901141.1"/>
    </source>
</evidence>
<gene>
    <name evidence="1" type="ORF">F5891DRAFT_951217</name>
</gene>
<reference evidence="1" key="1">
    <citation type="journal article" date="2020" name="New Phytol.">
        <title>Comparative genomics reveals dynamic genome evolution in host specialist ectomycorrhizal fungi.</title>
        <authorList>
            <person name="Lofgren L.A."/>
            <person name="Nguyen N.H."/>
            <person name="Vilgalys R."/>
            <person name="Ruytinx J."/>
            <person name="Liao H.L."/>
            <person name="Branco S."/>
            <person name="Kuo A."/>
            <person name="LaButti K."/>
            <person name="Lipzen A."/>
            <person name="Andreopoulos W."/>
            <person name="Pangilinan J."/>
            <person name="Riley R."/>
            <person name="Hundley H."/>
            <person name="Na H."/>
            <person name="Barry K."/>
            <person name="Grigoriev I.V."/>
            <person name="Stajich J.E."/>
            <person name="Kennedy P.G."/>
        </authorList>
    </citation>
    <scope>NUCLEOTIDE SEQUENCE</scope>
    <source>
        <strain evidence="1">FC203</strain>
    </source>
</reference>
<keyword evidence="2" id="KW-1185">Reference proteome</keyword>
<name>A0AAD4E891_9AGAM</name>
<accession>A0AAD4E891</accession>
<comment type="caution">
    <text evidence="1">The sequence shown here is derived from an EMBL/GenBank/DDBJ whole genome shotgun (WGS) entry which is preliminary data.</text>
</comment>
<dbReference type="EMBL" id="JABBWK010000023">
    <property type="protein sequence ID" value="KAG1901141.1"/>
    <property type="molecule type" value="Genomic_DNA"/>
</dbReference>
<feature type="non-terminal residue" evidence="1">
    <location>
        <position position="57"/>
    </location>
</feature>
<dbReference type="AlphaFoldDB" id="A0AAD4E891"/>
<dbReference type="Proteomes" id="UP001195769">
    <property type="component" value="Unassembled WGS sequence"/>
</dbReference>
<organism evidence="1 2">
    <name type="scientific">Suillus fuscotomentosus</name>
    <dbReference type="NCBI Taxonomy" id="1912939"/>
    <lineage>
        <taxon>Eukaryota</taxon>
        <taxon>Fungi</taxon>
        <taxon>Dikarya</taxon>
        <taxon>Basidiomycota</taxon>
        <taxon>Agaricomycotina</taxon>
        <taxon>Agaricomycetes</taxon>
        <taxon>Agaricomycetidae</taxon>
        <taxon>Boletales</taxon>
        <taxon>Suillineae</taxon>
        <taxon>Suillaceae</taxon>
        <taxon>Suillus</taxon>
    </lineage>
</organism>
<protein>
    <submittedName>
        <fullName evidence="1">Uncharacterized protein</fullName>
    </submittedName>
</protein>
<dbReference type="GeneID" id="64669322"/>
<evidence type="ECO:0000313" key="2">
    <source>
        <dbReference type="Proteomes" id="UP001195769"/>
    </source>
</evidence>
<dbReference type="RefSeq" id="XP_041226717.1">
    <property type="nucleotide sequence ID" value="XM_041375024.1"/>
</dbReference>